<evidence type="ECO:0000256" key="1">
    <source>
        <dbReference type="SAM" id="MobiDB-lite"/>
    </source>
</evidence>
<feature type="compositionally biased region" description="Low complexity" evidence="1">
    <location>
        <begin position="249"/>
        <end position="270"/>
    </location>
</feature>
<dbReference type="HOGENOM" id="CLU_016859_0_0_1"/>
<feature type="region of interest" description="Disordered" evidence="1">
    <location>
        <begin position="684"/>
        <end position="717"/>
    </location>
</feature>
<protein>
    <submittedName>
        <fullName evidence="2">Uncharacterized protein</fullName>
    </submittedName>
</protein>
<dbReference type="EMBL" id="KE361643">
    <property type="protein sequence ID" value="EPQ26667.1"/>
    <property type="molecule type" value="Genomic_DNA"/>
</dbReference>
<feature type="compositionally biased region" description="Polar residues" evidence="1">
    <location>
        <begin position="77"/>
        <end position="86"/>
    </location>
</feature>
<feature type="compositionally biased region" description="Polar residues" evidence="1">
    <location>
        <begin position="689"/>
        <end position="703"/>
    </location>
</feature>
<dbReference type="GO" id="GO:0003712">
    <property type="term" value="F:transcription coregulator activity"/>
    <property type="evidence" value="ECO:0007669"/>
    <property type="project" value="InterPro"/>
</dbReference>
<feature type="region of interest" description="Disordered" evidence="1">
    <location>
        <begin position="602"/>
        <end position="631"/>
    </location>
</feature>
<sequence>MTQPAPEPPADPAAQSDDAVALSIQPVIVYSADQDPQHQHPSSLKDSHAGAGAGRKWLQDFQREPKLVDISPAGQPTFETPQPSSLELQAKVNRLWAERGDFSKFSVAALARTAGQKRFRKPSPETHPSSDDTTPRHRSPSYERDAPSYLSSASDDEDDSQSSNDAHNEEIATKKQGPQPDAATATQADQEGVRGKFIEEHVFTPLWTEMLGRLDHAHVTSIHAHQLIGMLLKAYRTAPASNVSSLLAGRASSPAPSALSGSASATATAAQPRGTGDDFVLDPLSIGVSRVKLAEPADRADADEDDDDEDLDDDEKAIRAAMRDASSNEAQRLFDRKVCLAQKRSSLLSAAEILRTGAKELRASQGPERERWRGLRELKQRGWGLTPGRPLNDQYGAAQPNDPDPYPGLRGFGTPIYSQGKIKEEGARDVWVGFGAPEASVQQRRRTLAYWADALAEADEGGARMKAEDDKAVESQDKLVFPYRPKKRLRAKFVLQLACDDDGAGGDDQIKQAIWTSDRPAATGDDKATGVEAASLGEVLDRELQAAQQEFADEEIFRDIVHQSRALGSAFDVRLTSKSVSIEVTPELDLVFELVEPAAAAAASSDDQADGGGGQGKDGAEGKEEVEAEAEATAGYSPFASMALAFARFAPLRKHLGRREGAHEARTGDVFAKAQALRAQTLAVPRGRGTSSAGGVSAKQQQQPGGGNGEDQADKAHESAVAAAESVYKLNILGPIFSILHYASFVYRLDMVLSSSISRFNASQRNGQTGSRRREEARYTFSALSSIGAGQLPEWLSTLVERGQSHRVREAFRPDVVFQLRSGSGSALQAGWMAGMGLGLGHAAQGGAPPPSLDGSNGGGGTGGEAEWSQRHVGADLGVDGRAAVFVAERCIAVASISLPSSLTVQFPHKHTPEGRGLTLSLDLPTFQHLLDRELQNGS</sequence>
<proteinExistence type="predicted"/>
<feature type="region of interest" description="Disordered" evidence="1">
    <location>
        <begin position="249"/>
        <end position="276"/>
    </location>
</feature>
<dbReference type="GO" id="GO:0006357">
    <property type="term" value="P:regulation of transcription by RNA polymerase II"/>
    <property type="evidence" value="ECO:0007669"/>
    <property type="project" value="InterPro"/>
</dbReference>
<feature type="compositionally biased region" description="Basic and acidic residues" evidence="1">
    <location>
        <begin position="122"/>
        <end position="146"/>
    </location>
</feature>
<feature type="region of interest" description="Disordered" evidence="1">
    <location>
        <begin position="113"/>
        <end position="193"/>
    </location>
</feature>
<dbReference type="eggNOG" id="ENOG502RDVX">
    <property type="taxonomic scope" value="Eukaryota"/>
</dbReference>
<feature type="compositionally biased region" description="Basic and acidic residues" evidence="1">
    <location>
        <begin position="57"/>
        <end position="67"/>
    </location>
</feature>
<feature type="compositionally biased region" description="Low complexity" evidence="1">
    <location>
        <begin position="176"/>
        <end position="190"/>
    </location>
</feature>
<reference evidence="2 3" key="1">
    <citation type="journal article" date="2013" name="Plant Cell">
        <title>The transition from a phytopathogenic smut ancestor to an anamorphic biocontrol agent deciphered by comparative whole-genome analysis.</title>
        <authorList>
            <person name="Lefebvre F."/>
            <person name="Joly D.L."/>
            <person name="Labbe C."/>
            <person name="Teichmann B."/>
            <person name="Linning R."/>
            <person name="Belzile F."/>
            <person name="Bakkeren G."/>
            <person name="Belanger R.R."/>
        </authorList>
    </citation>
    <scope>NUCLEOTIDE SEQUENCE [LARGE SCALE GENOMIC DNA]</scope>
    <source>
        <strain evidence="2 3">PF-1</strain>
    </source>
</reference>
<dbReference type="AlphaFoldDB" id="A0A061H1X3"/>
<accession>A0A061H1X3</accession>
<organism evidence="2 3">
    <name type="scientific">Pseudozyma flocculosa PF-1</name>
    <dbReference type="NCBI Taxonomy" id="1277687"/>
    <lineage>
        <taxon>Eukaryota</taxon>
        <taxon>Fungi</taxon>
        <taxon>Dikarya</taxon>
        <taxon>Basidiomycota</taxon>
        <taxon>Ustilaginomycotina</taxon>
        <taxon>Ustilaginomycetes</taxon>
        <taxon>Ustilaginales</taxon>
        <taxon>Ustilaginaceae</taxon>
        <taxon>Pseudozyma</taxon>
    </lineage>
</organism>
<dbReference type="OrthoDB" id="1902587at2759"/>
<evidence type="ECO:0000313" key="3">
    <source>
        <dbReference type="Proteomes" id="UP000053664"/>
    </source>
</evidence>
<dbReference type="GeneID" id="19319734"/>
<name>A0A061H1X3_9BASI</name>
<feature type="region of interest" description="Disordered" evidence="1">
    <location>
        <begin position="843"/>
        <end position="867"/>
    </location>
</feature>
<dbReference type="RefSeq" id="XP_007881374.1">
    <property type="nucleotide sequence ID" value="XM_007883183.1"/>
</dbReference>
<dbReference type="Proteomes" id="UP000053664">
    <property type="component" value="Unassembled WGS sequence"/>
</dbReference>
<gene>
    <name evidence="2" type="ORF">PFL1_05647</name>
</gene>
<dbReference type="KEGG" id="pfp:PFL1_05647"/>
<feature type="compositionally biased region" description="Basic and acidic residues" evidence="1">
    <location>
        <begin position="35"/>
        <end position="48"/>
    </location>
</feature>
<feature type="region of interest" description="Disordered" evidence="1">
    <location>
        <begin position="31"/>
        <end position="86"/>
    </location>
</feature>
<feature type="region of interest" description="Disordered" evidence="1">
    <location>
        <begin position="383"/>
        <end position="404"/>
    </location>
</feature>
<dbReference type="GO" id="GO:0016592">
    <property type="term" value="C:mediator complex"/>
    <property type="evidence" value="ECO:0007669"/>
    <property type="project" value="InterPro"/>
</dbReference>
<evidence type="ECO:0000313" key="2">
    <source>
        <dbReference type="EMBL" id="EPQ26667.1"/>
    </source>
</evidence>